<dbReference type="Proteomes" id="UP000027135">
    <property type="component" value="Unassembled WGS sequence"/>
</dbReference>
<organism evidence="1 2">
    <name type="scientific">Zootermopsis nevadensis</name>
    <name type="common">Dampwood termite</name>
    <dbReference type="NCBI Taxonomy" id="136037"/>
    <lineage>
        <taxon>Eukaryota</taxon>
        <taxon>Metazoa</taxon>
        <taxon>Ecdysozoa</taxon>
        <taxon>Arthropoda</taxon>
        <taxon>Hexapoda</taxon>
        <taxon>Insecta</taxon>
        <taxon>Pterygota</taxon>
        <taxon>Neoptera</taxon>
        <taxon>Polyneoptera</taxon>
        <taxon>Dictyoptera</taxon>
        <taxon>Blattodea</taxon>
        <taxon>Blattoidea</taxon>
        <taxon>Termitoidae</taxon>
        <taxon>Termopsidae</taxon>
        <taxon>Zootermopsis</taxon>
    </lineage>
</organism>
<evidence type="ECO:0000313" key="2">
    <source>
        <dbReference type="Proteomes" id="UP000027135"/>
    </source>
</evidence>
<name>A0A067QXT7_ZOONE</name>
<evidence type="ECO:0000313" key="1">
    <source>
        <dbReference type="EMBL" id="KDR15083.1"/>
    </source>
</evidence>
<gene>
    <name evidence="1" type="ORF">L798_11085</name>
</gene>
<dbReference type="InParanoid" id="A0A067QXT7"/>
<reference evidence="1 2" key="1">
    <citation type="journal article" date="2014" name="Nat. Commun.">
        <title>Molecular traces of alternative social organization in a termite genome.</title>
        <authorList>
            <person name="Terrapon N."/>
            <person name="Li C."/>
            <person name="Robertson H.M."/>
            <person name="Ji L."/>
            <person name="Meng X."/>
            <person name="Booth W."/>
            <person name="Chen Z."/>
            <person name="Childers C.P."/>
            <person name="Glastad K.M."/>
            <person name="Gokhale K."/>
            <person name="Gowin J."/>
            <person name="Gronenberg W."/>
            <person name="Hermansen R.A."/>
            <person name="Hu H."/>
            <person name="Hunt B.G."/>
            <person name="Huylmans A.K."/>
            <person name="Khalil S.M."/>
            <person name="Mitchell R.D."/>
            <person name="Munoz-Torres M.C."/>
            <person name="Mustard J.A."/>
            <person name="Pan H."/>
            <person name="Reese J.T."/>
            <person name="Scharf M.E."/>
            <person name="Sun F."/>
            <person name="Vogel H."/>
            <person name="Xiao J."/>
            <person name="Yang W."/>
            <person name="Yang Z."/>
            <person name="Yang Z."/>
            <person name="Zhou J."/>
            <person name="Zhu J."/>
            <person name="Brent C.S."/>
            <person name="Elsik C.G."/>
            <person name="Goodisman M.A."/>
            <person name="Liberles D.A."/>
            <person name="Roe R.M."/>
            <person name="Vargo E.L."/>
            <person name="Vilcinskas A."/>
            <person name="Wang J."/>
            <person name="Bornberg-Bauer E."/>
            <person name="Korb J."/>
            <person name="Zhang G."/>
            <person name="Liebig J."/>
        </authorList>
    </citation>
    <scope>NUCLEOTIDE SEQUENCE [LARGE SCALE GENOMIC DNA]</scope>
    <source>
        <tissue evidence="1">Whole organism</tissue>
    </source>
</reference>
<dbReference type="AlphaFoldDB" id="A0A067QXT7"/>
<keyword evidence="2" id="KW-1185">Reference proteome</keyword>
<dbReference type="EMBL" id="KK852848">
    <property type="protein sequence ID" value="KDR15083.1"/>
    <property type="molecule type" value="Genomic_DNA"/>
</dbReference>
<protein>
    <submittedName>
        <fullName evidence="1">Uncharacterized protein</fullName>
    </submittedName>
</protein>
<accession>A0A067QXT7</accession>
<sequence>MLSTLTLHQKTIKETDPRALKWENPRADPDCTPVNENLFWCSTKHHAMQT</sequence>
<proteinExistence type="predicted"/>